<evidence type="ECO:0000256" key="1">
    <source>
        <dbReference type="ARBA" id="ARBA00000312"/>
    </source>
</evidence>
<proteinExistence type="inferred from homology"/>
<evidence type="ECO:0000256" key="2">
    <source>
        <dbReference type="ARBA" id="ARBA00000711"/>
    </source>
</evidence>
<dbReference type="RefSeq" id="WP_048311427.1">
    <property type="nucleotide sequence ID" value="NZ_CP119526.1"/>
</dbReference>
<comment type="function">
    <text evidence="4">Catalyzes ATP-dependent phosphorylation of adenosylcobinamide and addition of GMP to adenosylcobinamide phosphate.</text>
</comment>
<dbReference type="GO" id="GO:0008820">
    <property type="term" value="F:cobinamide phosphate guanylyltransferase activity"/>
    <property type="evidence" value="ECO:0007669"/>
    <property type="project" value="UniProtKB-EC"/>
</dbReference>
<keyword evidence="10" id="KW-0169">Cobalamin biosynthesis</keyword>
<dbReference type="EMBL" id="LELK01000004">
    <property type="protein sequence ID" value="KMM36716.1"/>
    <property type="molecule type" value="Genomic_DNA"/>
</dbReference>
<reference evidence="20" key="1">
    <citation type="submission" date="2015-06" db="EMBL/GenBank/DDBJ databases">
        <authorList>
            <person name="Liu B."/>
            <person name="Wang J."/>
            <person name="Zhu Y."/>
            <person name="Liu G."/>
            <person name="Chen Q."/>
            <person name="Zheng C."/>
            <person name="Che J."/>
            <person name="Ge C."/>
            <person name="Shi H."/>
            <person name="Pan Z."/>
            <person name="Liu X."/>
        </authorList>
    </citation>
    <scope>NUCLEOTIDE SEQUENCE [LARGE SCALE GENOMIC DNA]</scope>
    <source>
        <strain evidence="20">DSM 16346</strain>
    </source>
</reference>
<dbReference type="EC" id="2.7.1.156" evidence="8"/>
<accession>A0A0J6CKF1</accession>
<feature type="binding site" evidence="19">
    <location>
        <begin position="55"/>
        <end position="58"/>
    </location>
    <ligand>
        <name>GTP</name>
        <dbReference type="ChEBI" id="CHEBI:37565"/>
    </ligand>
</feature>
<dbReference type="PATRIC" id="fig|157733.3.peg.483"/>
<evidence type="ECO:0000256" key="7">
    <source>
        <dbReference type="ARBA" id="ARBA00007490"/>
    </source>
</evidence>
<comment type="pathway">
    <text evidence="5">Cofactor biosynthesis; adenosylcobalamin biosynthesis; adenosylcobalamin from cob(II)yrinate a,c-diamide: step 6/7.</text>
</comment>
<evidence type="ECO:0000256" key="13">
    <source>
        <dbReference type="ARBA" id="ARBA00022777"/>
    </source>
</evidence>
<evidence type="ECO:0000256" key="18">
    <source>
        <dbReference type="PIRSR" id="PIRSR006135-1"/>
    </source>
</evidence>
<comment type="caution">
    <text evidence="20">The sequence shown here is derived from an EMBL/GenBank/DDBJ whole genome shotgun (WGS) entry which is preliminary data.</text>
</comment>
<evidence type="ECO:0000256" key="14">
    <source>
        <dbReference type="ARBA" id="ARBA00022840"/>
    </source>
</evidence>
<evidence type="ECO:0000256" key="17">
    <source>
        <dbReference type="ARBA" id="ARBA00030571"/>
    </source>
</evidence>
<dbReference type="Proteomes" id="UP000035996">
    <property type="component" value="Unassembled WGS sequence"/>
</dbReference>
<comment type="catalytic activity">
    <reaction evidence="2">
        <text>adenosylcob(III)inamide phosphate + GTP + H(+) = adenosylcob(III)inamide-GDP + diphosphate</text>
        <dbReference type="Rhea" id="RHEA:22712"/>
        <dbReference type="ChEBI" id="CHEBI:15378"/>
        <dbReference type="ChEBI" id="CHEBI:33019"/>
        <dbReference type="ChEBI" id="CHEBI:37565"/>
        <dbReference type="ChEBI" id="CHEBI:58502"/>
        <dbReference type="ChEBI" id="CHEBI:60487"/>
        <dbReference type="EC" id="2.7.7.62"/>
    </reaction>
</comment>
<evidence type="ECO:0000313" key="21">
    <source>
        <dbReference type="Proteomes" id="UP000035996"/>
    </source>
</evidence>
<feature type="active site" description="GMP-histidine intermediate" evidence="18">
    <location>
        <position position="54"/>
    </location>
</feature>
<evidence type="ECO:0000256" key="3">
    <source>
        <dbReference type="ARBA" id="ARBA00001522"/>
    </source>
</evidence>
<evidence type="ECO:0000256" key="19">
    <source>
        <dbReference type="PIRSR" id="PIRSR006135-2"/>
    </source>
</evidence>
<comment type="pathway">
    <text evidence="6">Cofactor biosynthesis; adenosylcobalamin biosynthesis; adenosylcobalamin from cob(II)yrinate a,c-diamide: step 5/7.</text>
</comment>
<dbReference type="STRING" id="157733.AB986_12280"/>
<feature type="binding site" evidence="19">
    <location>
        <begin position="9"/>
        <end position="16"/>
    </location>
    <ligand>
        <name>GTP</name>
        <dbReference type="ChEBI" id="CHEBI:37565"/>
    </ligand>
</feature>
<comment type="catalytic activity">
    <reaction evidence="3">
        <text>adenosylcob(III)inamide + GTP = adenosylcob(III)inamide phosphate + GDP + H(+)</text>
        <dbReference type="Rhea" id="RHEA:15765"/>
        <dbReference type="ChEBI" id="CHEBI:2480"/>
        <dbReference type="ChEBI" id="CHEBI:15378"/>
        <dbReference type="ChEBI" id="CHEBI:37565"/>
        <dbReference type="ChEBI" id="CHEBI:58189"/>
        <dbReference type="ChEBI" id="CHEBI:58502"/>
        <dbReference type="EC" id="2.7.1.156"/>
    </reaction>
</comment>
<keyword evidence="15 19" id="KW-0342">GTP-binding</keyword>
<evidence type="ECO:0000313" key="20">
    <source>
        <dbReference type="EMBL" id="KMM36716.1"/>
    </source>
</evidence>
<dbReference type="GO" id="GO:0043752">
    <property type="term" value="F:adenosylcobinamide kinase activity"/>
    <property type="evidence" value="ECO:0007669"/>
    <property type="project" value="UniProtKB-EC"/>
</dbReference>
<dbReference type="SUPFAM" id="SSF52540">
    <property type="entry name" value="P-loop containing nucleoside triphosphate hydrolases"/>
    <property type="match status" value="1"/>
</dbReference>
<dbReference type="Gene3D" id="3.40.50.300">
    <property type="entry name" value="P-loop containing nucleotide triphosphate hydrolases"/>
    <property type="match status" value="1"/>
</dbReference>
<dbReference type="CDD" id="cd00544">
    <property type="entry name" value="CobU"/>
    <property type="match status" value="1"/>
</dbReference>
<evidence type="ECO:0000256" key="9">
    <source>
        <dbReference type="ARBA" id="ARBA00012523"/>
    </source>
</evidence>
<dbReference type="PANTHER" id="PTHR34848">
    <property type="match status" value="1"/>
</dbReference>
<dbReference type="GO" id="GO:0009236">
    <property type="term" value="P:cobalamin biosynthetic process"/>
    <property type="evidence" value="ECO:0007669"/>
    <property type="project" value="UniProtKB-UniPathway"/>
</dbReference>
<dbReference type="Pfam" id="PF02283">
    <property type="entry name" value="CobU"/>
    <property type="match status" value="1"/>
</dbReference>
<evidence type="ECO:0000256" key="4">
    <source>
        <dbReference type="ARBA" id="ARBA00003889"/>
    </source>
</evidence>
<dbReference type="PANTHER" id="PTHR34848:SF1">
    <property type="entry name" value="BIFUNCTIONAL ADENOSYLCOBALAMIN BIOSYNTHESIS PROTEIN COBU"/>
    <property type="match status" value="1"/>
</dbReference>
<evidence type="ECO:0000256" key="6">
    <source>
        <dbReference type="ARBA" id="ARBA00005159"/>
    </source>
</evidence>
<dbReference type="EC" id="2.7.7.62" evidence="9"/>
<evidence type="ECO:0000256" key="15">
    <source>
        <dbReference type="ARBA" id="ARBA00023134"/>
    </source>
</evidence>
<keyword evidence="14" id="KW-0067">ATP-binding</keyword>
<evidence type="ECO:0000256" key="12">
    <source>
        <dbReference type="ARBA" id="ARBA00022741"/>
    </source>
</evidence>
<feature type="binding site" evidence="19">
    <location>
        <position position="69"/>
    </location>
    <ligand>
        <name>GTP</name>
        <dbReference type="ChEBI" id="CHEBI:37565"/>
    </ligand>
</feature>
<evidence type="ECO:0000256" key="10">
    <source>
        <dbReference type="ARBA" id="ARBA00022573"/>
    </source>
</evidence>
<dbReference type="GO" id="GO:0005525">
    <property type="term" value="F:GTP binding"/>
    <property type="evidence" value="ECO:0007669"/>
    <property type="project" value="UniProtKB-KW"/>
</dbReference>
<dbReference type="UniPathway" id="UPA00148">
    <property type="reaction ID" value="UER00236"/>
</dbReference>
<comment type="similarity">
    <text evidence="7">Belongs to the CobU/CobP family.</text>
</comment>
<evidence type="ECO:0000256" key="8">
    <source>
        <dbReference type="ARBA" id="ARBA00012016"/>
    </source>
</evidence>
<feature type="binding site" evidence="19">
    <location>
        <position position="90"/>
    </location>
    <ligand>
        <name>GTP</name>
        <dbReference type="ChEBI" id="CHEBI:37565"/>
    </ligand>
</feature>
<dbReference type="GO" id="GO:0005524">
    <property type="term" value="F:ATP binding"/>
    <property type="evidence" value="ECO:0007669"/>
    <property type="project" value="UniProtKB-KW"/>
</dbReference>
<comment type="catalytic activity">
    <reaction evidence="1">
        <text>adenosylcob(III)inamide + ATP = adenosylcob(III)inamide phosphate + ADP + H(+)</text>
        <dbReference type="Rhea" id="RHEA:15769"/>
        <dbReference type="ChEBI" id="CHEBI:2480"/>
        <dbReference type="ChEBI" id="CHEBI:15378"/>
        <dbReference type="ChEBI" id="CHEBI:30616"/>
        <dbReference type="ChEBI" id="CHEBI:58502"/>
        <dbReference type="ChEBI" id="CHEBI:456216"/>
        <dbReference type="EC" id="2.7.1.156"/>
    </reaction>
</comment>
<keyword evidence="12 19" id="KW-0547">Nucleotide-binding</keyword>
<keyword evidence="13" id="KW-0418">Kinase</keyword>
<sequence length="188" mass="20837">MAKVIFISGGVRSGKSRFAEKRATTIAGSGGQFLHYIACGEPSDSEMRERIAHHKRQRAEAPIEWETFECPTAIGNVAPHLSPNGVVLLDCLTTLLSNELFKTGDWSDQAFQEKVMQSIKSDLASIGKRCATLIIVSNELGHEPLKTDLVQVYARLLGELHQWIVEQSNEAYLVENGIPRLMKGEVME</sequence>
<protein>
    <recommendedName>
        <fullName evidence="16">Adenosylcobinamide kinase</fullName>
        <ecNumber evidence="8">2.7.1.156</ecNumber>
        <ecNumber evidence="9">2.7.7.62</ecNumber>
    </recommendedName>
    <alternativeName>
        <fullName evidence="17">Adenosylcobinamide-phosphate guanylyltransferase</fullName>
    </alternativeName>
</protein>
<keyword evidence="21" id="KW-1185">Reference proteome</keyword>
<dbReference type="InterPro" id="IPR027417">
    <property type="entry name" value="P-loop_NTPase"/>
</dbReference>
<evidence type="ECO:0000256" key="16">
    <source>
        <dbReference type="ARBA" id="ARBA00029570"/>
    </source>
</evidence>
<evidence type="ECO:0000256" key="11">
    <source>
        <dbReference type="ARBA" id="ARBA00022679"/>
    </source>
</evidence>
<organism evidence="20 21">
    <name type="scientific">Guptibacillus hwajinpoensis</name>
    <dbReference type="NCBI Taxonomy" id="208199"/>
    <lineage>
        <taxon>Bacteria</taxon>
        <taxon>Bacillati</taxon>
        <taxon>Bacillota</taxon>
        <taxon>Bacilli</taxon>
        <taxon>Bacillales</taxon>
        <taxon>Guptibacillaceae</taxon>
        <taxon>Guptibacillus</taxon>
    </lineage>
</organism>
<name>A0A0J6CKF1_9BACL</name>
<feature type="binding site" evidence="19">
    <location>
        <begin position="38"/>
        <end position="40"/>
    </location>
    <ligand>
        <name>GTP</name>
        <dbReference type="ChEBI" id="CHEBI:37565"/>
    </ligand>
</feature>
<dbReference type="PIRSF" id="PIRSF006135">
    <property type="entry name" value="CobU"/>
    <property type="match status" value="1"/>
</dbReference>
<keyword evidence="11" id="KW-0808">Transferase</keyword>
<dbReference type="AlphaFoldDB" id="A0A0J6CKF1"/>
<gene>
    <name evidence="20" type="ORF">AB986_12280</name>
</gene>
<dbReference type="InterPro" id="IPR003203">
    <property type="entry name" value="CobU/CobP"/>
</dbReference>
<evidence type="ECO:0000256" key="5">
    <source>
        <dbReference type="ARBA" id="ARBA00004692"/>
    </source>
</evidence>